<dbReference type="SMART" id="SM00116">
    <property type="entry name" value="CBS"/>
    <property type="match status" value="2"/>
</dbReference>
<dbReference type="InterPro" id="IPR000644">
    <property type="entry name" value="CBS_dom"/>
</dbReference>
<dbReference type="SUPFAM" id="SSF75138">
    <property type="entry name" value="HprK N-terminal domain-like"/>
    <property type="match status" value="1"/>
</dbReference>
<dbReference type="CDD" id="cd04596">
    <property type="entry name" value="CBS_pair_DRTGG_assoc"/>
    <property type="match status" value="1"/>
</dbReference>
<dbReference type="InterPro" id="IPR051257">
    <property type="entry name" value="Diverse_CBS-Domain"/>
</dbReference>
<dbReference type="SMART" id="SM00345">
    <property type="entry name" value="HTH_GNTR"/>
    <property type="match status" value="1"/>
</dbReference>
<evidence type="ECO:0000256" key="2">
    <source>
        <dbReference type="ARBA" id="ARBA00023122"/>
    </source>
</evidence>
<dbReference type="AlphaFoldDB" id="A0A1L8CW08"/>
<accession>A0A1L8CW08</accession>
<dbReference type="PROSITE" id="PS51371">
    <property type="entry name" value="CBS"/>
    <property type="match status" value="2"/>
</dbReference>
<dbReference type="InterPro" id="IPR028979">
    <property type="entry name" value="Ser_kin/Pase_Hpr-like_N_sf"/>
</dbReference>
<dbReference type="GO" id="GO:0003677">
    <property type="term" value="F:DNA binding"/>
    <property type="evidence" value="ECO:0007669"/>
    <property type="project" value="UniProtKB-KW"/>
</dbReference>
<evidence type="ECO:0000256" key="5">
    <source>
        <dbReference type="PROSITE-ProRule" id="PRU00703"/>
    </source>
</evidence>
<evidence type="ECO:0000256" key="3">
    <source>
        <dbReference type="ARBA" id="ARBA00023125"/>
    </source>
</evidence>
<evidence type="ECO:0000256" key="4">
    <source>
        <dbReference type="ARBA" id="ARBA00023163"/>
    </source>
</evidence>
<gene>
    <name evidence="7" type="ORF">cpu_15930</name>
</gene>
<dbReference type="Gene3D" id="3.40.1390.20">
    <property type="entry name" value="HprK N-terminal domain-like"/>
    <property type="match status" value="1"/>
</dbReference>
<dbReference type="InterPro" id="IPR046342">
    <property type="entry name" value="CBS_dom_sf"/>
</dbReference>
<dbReference type="InterPro" id="IPR000524">
    <property type="entry name" value="Tscrpt_reg_HTH_GntR"/>
</dbReference>
<keyword evidence="1" id="KW-0805">Transcription regulation</keyword>
<dbReference type="RefSeq" id="WP_075859533.1">
    <property type="nucleotide sequence ID" value="NZ_BDJK01000029.1"/>
</dbReference>
<dbReference type="OrthoDB" id="1790451at2"/>
<sequence>MNSTKHAKLLAYIRNLKPGSKVSVRLLAKELNVSDGTAYRAIKEAEAEGLVKTVPKVGTIRIETQEKKELKDLTLNEIIRITESALLAGENLTSLSFSNFLIGAMAVEAIERFLVEGCLFIVGNREDAQLKALKSGAHLLVTGGFKVSQEMLRYAQENNLAVLSSPFDTFTVASLLHQALYERLNEKEILTAKDIMVRKVFTLSLGQKVKDWRQLFLSTGHSRFPVVDEENRVCGIITATDVNSAQESELVDNLMSKNVISANPDTPIGHVARVMTWERIDLVPVVDSLQKLLGIISRQDIIEALQRLERQPQYGETLEDLIIKNFIAGEDEEGLYLEGRVNDFLINELGILSSTVLLSLSIFYANLVVRKKIKASVIVDNYSLSLLTPFSYGESLMVRGNLLSLEKRKAKLEIDFYLQKQKTAKALIDVRLLEK</sequence>
<dbReference type="Proteomes" id="UP000187485">
    <property type="component" value="Unassembled WGS sequence"/>
</dbReference>
<dbReference type="Pfam" id="PF00571">
    <property type="entry name" value="CBS"/>
    <property type="match status" value="2"/>
</dbReference>
<evidence type="ECO:0000313" key="7">
    <source>
        <dbReference type="EMBL" id="GAV23083.1"/>
    </source>
</evidence>
<dbReference type="InterPro" id="IPR010766">
    <property type="entry name" value="DRTGG"/>
</dbReference>
<dbReference type="STRING" id="870242.cpu_15930"/>
<feature type="domain" description="CBS" evidence="6">
    <location>
        <begin position="255"/>
        <end position="313"/>
    </location>
</feature>
<feature type="domain" description="CBS" evidence="6">
    <location>
        <begin position="196"/>
        <end position="253"/>
    </location>
</feature>
<organism evidence="7 8">
    <name type="scientific">Carboxydothermus pertinax</name>
    <dbReference type="NCBI Taxonomy" id="870242"/>
    <lineage>
        <taxon>Bacteria</taxon>
        <taxon>Bacillati</taxon>
        <taxon>Bacillota</taxon>
        <taxon>Clostridia</taxon>
        <taxon>Thermoanaerobacterales</taxon>
        <taxon>Thermoanaerobacteraceae</taxon>
        <taxon>Carboxydothermus</taxon>
    </lineage>
</organism>
<evidence type="ECO:0000256" key="1">
    <source>
        <dbReference type="ARBA" id="ARBA00023015"/>
    </source>
</evidence>
<evidence type="ECO:0000259" key="6">
    <source>
        <dbReference type="PROSITE" id="PS51371"/>
    </source>
</evidence>
<dbReference type="Gene3D" id="3.10.580.10">
    <property type="entry name" value="CBS-domain"/>
    <property type="match status" value="2"/>
</dbReference>
<keyword evidence="8" id="KW-1185">Reference proteome</keyword>
<proteinExistence type="predicted"/>
<keyword evidence="4" id="KW-0804">Transcription</keyword>
<dbReference type="Pfam" id="PF00392">
    <property type="entry name" value="GntR"/>
    <property type="match status" value="1"/>
</dbReference>
<dbReference type="SUPFAM" id="SSF54631">
    <property type="entry name" value="CBS-domain pair"/>
    <property type="match status" value="1"/>
</dbReference>
<dbReference type="GO" id="GO:0003700">
    <property type="term" value="F:DNA-binding transcription factor activity"/>
    <property type="evidence" value="ECO:0007669"/>
    <property type="project" value="InterPro"/>
</dbReference>
<dbReference type="InterPro" id="IPR036388">
    <property type="entry name" value="WH-like_DNA-bd_sf"/>
</dbReference>
<keyword evidence="2 5" id="KW-0129">CBS domain</keyword>
<reference evidence="8" key="1">
    <citation type="submission" date="2016-12" db="EMBL/GenBank/DDBJ databases">
        <title>Draft Genome Sequences od Carboxydothermus pertinax and islandicus, Hydrogenogenic Carboxydotrophic Bacteria.</title>
        <authorList>
            <person name="Fukuyama Y."/>
            <person name="Ohmae K."/>
            <person name="Yoneda Y."/>
            <person name="Yoshida T."/>
            <person name="Sako Y."/>
        </authorList>
    </citation>
    <scope>NUCLEOTIDE SEQUENCE [LARGE SCALE GENOMIC DNA]</scope>
    <source>
        <strain evidence="8">Ug1</strain>
    </source>
</reference>
<dbReference type="SUPFAM" id="SSF46785">
    <property type="entry name" value="Winged helix' DNA-binding domain"/>
    <property type="match status" value="1"/>
</dbReference>
<evidence type="ECO:0000313" key="8">
    <source>
        <dbReference type="Proteomes" id="UP000187485"/>
    </source>
</evidence>
<dbReference type="PANTHER" id="PTHR43080:SF2">
    <property type="entry name" value="CBS DOMAIN-CONTAINING PROTEIN"/>
    <property type="match status" value="1"/>
</dbReference>
<dbReference type="PANTHER" id="PTHR43080">
    <property type="entry name" value="CBS DOMAIN-CONTAINING PROTEIN CBSX3, MITOCHONDRIAL"/>
    <property type="match status" value="1"/>
</dbReference>
<dbReference type="Pfam" id="PF07085">
    <property type="entry name" value="DRTGG"/>
    <property type="match status" value="1"/>
</dbReference>
<dbReference type="InterPro" id="IPR036390">
    <property type="entry name" value="WH_DNA-bd_sf"/>
</dbReference>
<protein>
    <recommendedName>
        <fullName evidence="6">CBS domain-containing protein</fullName>
    </recommendedName>
</protein>
<name>A0A1L8CW08_9THEO</name>
<dbReference type="Gene3D" id="1.10.10.10">
    <property type="entry name" value="Winged helix-like DNA-binding domain superfamily/Winged helix DNA-binding domain"/>
    <property type="match status" value="1"/>
</dbReference>
<comment type="caution">
    <text evidence="7">The sequence shown here is derived from an EMBL/GenBank/DDBJ whole genome shotgun (WGS) entry which is preliminary data.</text>
</comment>
<keyword evidence="3" id="KW-0238">DNA-binding</keyword>
<dbReference type="EMBL" id="BDJK01000029">
    <property type="protein sequence ID" value="GAV23083.1"/>
    <property type="molecule type" value="Genomic_DNA"/>
</dbReference>